<accession>A0A6J7X6D1</accession>
<reference evidence="1" key="1">
    <citation type="submission" date="2020-05" db="EMBL/GenBank/DDBJ databases">
        <authorList>
            <person name="Chiriac C."/>
            <person name="Salcher M."/>
            <person name="Ghai R."/>
            <person name="Kavagutti S V."/>
        </authorList>
    </citation>
    <scope>NUCLEOTIDE SEQUENCE</scope>
</reference>
<protein>
    <submittedName>
        <fullName evidence="1">Uncharacterized protein</fullName>
    </submittedName>
</protein>
<sequence length="432" mass="44433">MPTLVSTQTFSNGNVLSADALNNHVVDATPLATFISGQTAVTTPVPADEFLIATAGASPARKVSLSTLAANLPTGTTAVDLTVTGASTFSGALTANGNTIIGNAATDTLTVNAASSFGGDTTLGGAAVSSATWTRSTTTLTVTKTAHGLTTGNSRYFVFTGTTPVVSSILNGTYSVTVTSADAFTITVADAGDTVGNVTWYEKTLTFSSTITGPIQGNIPINVASADLGLGDEFLFKDSSDSNRLKTTAGGLIKAWANISANYTTINGTVTRASGSTTSTITKAAHNLRVGDVIYTTGGIATGWYVVNSVTSSSVFTVITAATTALTAVSISWYQHAILAGNNINSAYGKNTERVIQVNFTNKPPSVDSYIVNLAIAKFTLDNNYLPPQVNNIDGKLSDSLLKTVNGFGFVSYATTGTVTATAGEYHIQSIW</sequence>
<evidence type="ECO:0000313" key="1">
    <source>
        <dbReference type="EMBL" id="CAB5225367.1"/>
    </source>
</evidence>
<dbReference type="InterPro" id="IPR023366">
    <property type="entry name" value="ATP_synth_asu-like_sf"/>
</dbReference>
<proteinExistence type="predicted"/>
<name>A0A6J7X6D1_9CAUD</name>
<gene>
    <name evidence="1" type="ORF">UFOVP745_7</name>
</gene>
<organism evidence="1">
    <name type="scientific">uncultured Caudovirales phage</name>
    <dbReference type="NCBI Taxonomy" id="2100421"/>
    <lineage>
        <taxon>Viruses</taxon>
        <taxon>Duplodnaviria</taxon>
        <taxon>Heunggongvirae</taxon>
        <taxon>Uroviricota</taxon>
        <taxon>Caudoviricetes</taxon>
        <taxon>Peduoviridae</taxon>
        <taxon>Maltschvirus</taxon>
        <taxon>Maltschvirus maltsch</taxon>
    </lineage>
</organism>
<dbReference type="EMBL" id="LR798348">
    <property type="protein sequence ID" value="CAB5225367.1"/>
    <property type="molecule type" value="Genomic_DNA"/>
</dbReference>
<dbReference type="Gene3D" id="2.40.30.20">
    <property type="match status" value="1"/>
</dbReference>